<dbReference type="Proteomes" id="UP000241405">
    <property type="component" value="Unassembled WGS sequence"/>
</dbReference>
<keyword evidence="4" id="KW-1185">Reference proteome</keyword>
<sequence length="196" mass="22229">MKKISVAIVSIFIGGCALSPPPLADSEYKKLTIIQAGAETCGDGDGYEQHEIILGINDFKKNHSIDGHKWYSTLNDSRNEVDNKINSLGIDSVCSVYKESHIKMVDFYRDAEQQRHNKHQEYMMENDKTLIRKQKLKQYSDMAMIVLSALAKAESERQKALNSQPPPPPPPPIDHTNEINELRHAVDRLNTTISYY</sequence>
<dbReference type="PROSITE" id="PS51257">
    <property type="entry name" value="PROKAR_LIPOPROTEIN"/>
    <property type="match status" value="1"/>
</dbReference>
<comment type="caution">
    <text evidence="3">The sequence shown here is derived from an EMBL/GenBank/DDBJ whole genome shotgun (WGS) entry which is preliminary data.</text>
</comment>
<evidence type="ECO:0000313" key="5">
    <source>
        <dbReference type="Proteomes" id="UP000241618"/>
    </source>
</evidence>
<dbReference type="EMBL" id="PYMO01000022">
    <property type="protein sequence ID" value="PSU22036.1"/>
    <property type="molecule type" value="Genomic_DNA"/>
</dbReference>
<evidence type="ECO:0000313" key="2">
    <source>
        <dbReference type="EMBL" id="PSU22036.1"/>
    </source>
</evidence>
<evidence type="ECO:0000313" key="3">
    <source>
        <dbReference type="EMBL" id="PSU52319.1"/>
    </source>
</evidence>
<protein>
    <recommendedName>
        <fullName evidence="6">Lipoprotein</fullName>
    </recommendedName>
</protein>
<gene>
    <name evidence="3" type="ORF">C9J18_09240</name>
    <name evidence="2" type="ORF">CTM96_16965</name>
</gene>
<dbReference type="EMBL" id="PYMP01000007">
    <property type="protein sequence ID" value="PSU52319.1"/>
    <property type="molecule type" value="Genomic_DNA"/>
</dbReference>
<reference evidence="4 5" key="1">
    <citation type="submission" date="2018-03" db="EMBL/GenBank/DDBJ databases">
        <title>Whole genome sequencing of Histamine producing bacteria.</title>
        <authorList>
            <person name="Butler K."/>
        </authorList>
    </citation>
    <scope>NUCLEOTIDE SEQUENCE [LARGE SCALE GENOMIC DNA]</scope>
    <source>
        <strain evidence="3 5">FS-6.1</strain>
        <strain evidence="2 4">FS-6.2</strain>
    </source>
</reference>
<evidence type="ECO:0008006" key="6">
    <source>
        <dbReference type="Google" id="ProtNLM"/>
    </source>
</evidence>
<feature type="region of interest" description="Disordered" evidence="1">
    <location>
        <begin position="156"/>
        <end position="175"/>
    </location>
</feature>
<name>A0A2T3JT70_PHOPO</name>
<evidence type="ECO:0000313" key="4">
    <source>
        <dbReference type="Proteomes" id="UP000241405"/>
    </source>
</evidence>
<feature type="compositionally biased region" description="Pro residues" evidence="1">
    <location>
        <begin position="164"/>
        <end position="173"/>
    </location>
</feature>
<organism evidence="3 5">
    <name type="scientific">Photobacterium phosphoreum</name>
    <dbReference type="NCBI Taxonomy" id="659"/>
    <lineage>
        <taxon>Bacteria</taxon>
        <taxon>Pseudomonadati</taxon>
        <taxon>Pseudomonadota</taxon>
        <taxon>Gammaproteobacteria</taxon>
        <taxon>Vibrionales</taxon>
        <taxon>Vibrionaceae</taxon>
        <taxon>Photobacterium</taxon>
    </lineage>
</organism>
<dbReference type="AlphaFoldDB" id="A0A2T3JT70"/>
<accession>A0A2T3JT70</accession>
<dbReference type="RefSeq" id="WP_107191078.1">
    <property type="nucleotide sequence ID" value="NZ_PYMN01000025.1"/>
</dbReference>
<proteinExistence type="predicted"/>
<dbReference type="Proteomes" id="UP000241618">
    <property type="component" value="Unassembled WGS sequence"/>
</dbReference>
<evidence type="ECO:0000256" key="1">
    <source>
        <dbReference type="SAM" id="MobiDB-lite"/>
    </source>
</evidence>